<dbReference type="InterPro" id="IPR002937">
    <property type="entry name" value="Amino_oxidase"/>
</dbReference>
<dbReference type="SUPFAM" id="SSF51905">
    <property type="entry name" value="FAD/NAD(P)-binding domain"/>
    <property type="match status" value="1"/>
</dbReference>
<sequence length="275" mass="29514">MVLEARGHAGGRTLTRSDDQGPSVDLGATWSWPHQTRIRHLAQTLGVARFEQYVEGDAMLDLGPQGTERHAVRSPMAGALRSEHGAEALSTRLAVALPAGSVKLGVQVTAVQVQGDTVLVTATGRAGEAKTFHASVVIVALPPRLTGQTITFTPELPSALTQVLSATPTWMGHAMKAVMRYDCAFWRAQGLSGFAVSYTGRPLQEIHDASPADAEAGALFGFFTTHTGVRRAPAQERQHQAMKQLGRLFGPAALHPRSYEEMRWKAGAAVQYRTG</sequence>
<dbReference type="PANTHER" id="PTHR43563">
    <property type="entry name" value="AMINE OXIDASE"/>
    <property type="match status" value="1"/>
</dbReference>
<proteinExistence type="inferred from homology"/>
<evidence type="ECO:0000259" key="3">
    <source>
        <dbReference type="Pfam" id="PF01593"/>
    </source>
</evidence>
<name>C1D359_DEIDV</name>
<geneLocation type="plasmid" evidence="5">
    <name>pDeide2</name>
</geneLocation>
<dbReference type="Gene3D" id="3.50.50.60">
    <property type="entry name" value="FAD/NAD(P)-binding domain"/>
    <property type="match status" value="1"/>
</dbReference>
<keyword evidence="5" id="KW-1185">Reference proteome</keyword>
<dbReference type="InterPro" id="IPR036188">
    <property type="entry name" value="FAD/NAD-bd_sf"/>
</dbReference>
<feature type="domain" description="Amine oxidase" evidence="3">
    <location>
        <begin position="77"/>
        <end position="266"/>
    </location>
</feature>
<protein>
    <submittedName>
        <fullName evidence="4">Putative amine oxidase (Flavin-containing)</fullName>
    </submittedName>
</protein>
<dbReference type="Gene3D" id="3.90.660.10">
    <property type="match status" value="1"/>
</dbReference>
<dbReference type="GO" id="GO:0016491">
    <property type="term" value="F:oxidoreductase activity"/>
    <property type="evidence" value="ECO:0007669"/>
    <property type="project" value="InterPro"/>
</dbReference>
<dbReference type="PANTHER" id="PTHR43563:SF1">
    <property type="entry name" value="AMINE OXIDASE [FLAVIN-CONTAINING] B"/>
    <property type="match status" value="1"/>
</dbReference>
<dbReference type="KEGG" id="ddr:Deide_2p01780"/>
<dbReference type="EMBL" id="CP001116">
    <property type="protein sequence ID" value="ACO47848.1"/>
    <property type="molecule type" value="Genomic_DNA"/>
</dbReference>
<evidence type="ECO:0000256" key="1">
    <source>
        <dbReference type="ARBA" id="ARBA00005995"/>
    </source>
</evidence>
<accession>C1D359</accession>
<dbReference type="AlphaFoldDB" id="C1D359"/>
<dbReference type="Pfam" id="PF01593">
    <property type="entry name" value="Amino_oxidase"/>
    <property type="match status" value="2"/>
</dbReference>
<feature type="domain" description="Amine oxidase" evidence="3">
    <location>
        <begin position="2"/>
        <end position="53"/>
    </location>
</feature>
<evidence type="ECO:0000313" key="5">
    <source>
        <dbReference type="Proteomes" id="UP000002208"/>
    </source>
</evidence>
<reference evidence="4 5" key="1">
    <citation type="journal article" date="2009" name="PLoS Genet.">
        <title>Alliance of proteomics and genomics to unravel the specificities of Sahara bacterium Deinococcus deserti.</title>
        <authorList>
            <person name="de Groot A."/>
            <person name="Dulermo R."/>
            <person name="Ortet P."/>
            <person name="Blanchard L."/>
            <person name="Guerin P."/>
            <person name="Fernandez B."/>
            <person name="Vacherie B."/>
            <person name="Dossat C."/>
            <person name="Jolivet E."/>
            <person name="Siguier P."/>
            <person name="Chandler M."/>
            <person name="Barakat M."/>
            <person name="Dedieu A."/>
            <person name="Barbe V."/>
            <person name="Heulin T."/>
            <person name="Sommer S."/>
            <person name="Achouak W."/>
            <person name="Armengaud J."/>
        </authorList>
    </citation>
    <scope>NUCLEOTIDE SEQUENCE [LARGE SCALE GENOMIC DNA]</scope>
    <source>
        <strain evidence="5">DSM 17065 / CIP 109153 / LMG 22923 / VCD115</strain>
        <plasmid evidence="5">pDeide2</plasmid>
    </source>
</reference>
<dbReference type="Proteomes" id="UP000002208">
    <property type="component" value="Plasmid 2"/>
</dbReference>
<keyword evidence="4" id="KW-0614">Plasmid</keyword>
<organism evidence="4 5">
    <name type="scientific">Deinococcus deserti (strain DSM 17065 / CIP 109153 / LMG 22923 / VCD115)</name>
    <dbReference type="NCBI Taxonomy" id="546414"/>
    <lineage>
        <taxon>Bacteria</taxon>
        <taxon>Thermotogati</taxon>
        <taxon>Deinococcota</taxon>
        <taxon>Deinococci</taxon>
        <taxon>Deinococcales</taxon>
        <taxon>Deinococcaceae</taxon>
        <taxon>Deinococcus</taxon>
    </lineage>
</organism>
<dbReference type="HOGENOM" id="CLU_004498_0_2_0"/>
<evidence type="ECO:0000256" key="2">
    <source>
        <dbReference type="SAM" id="MobiDB-lite"/>
    </source>
</evidence>
<gene>
    <name evidence="4" type="ordered locus">Deide_2p01780</name>
</gene>
<evidence type="ECO:0000313" key="4">
    <source>
        <dbReference type="EMBL" id="ACO47848.1"/>
    </source>
</evidence>
<dbReference type="SUPFAM" id="SSF54373">
    <property type="entry name" value="FAD-linked reductases, C-terminal domain"/>
    <property type="match status" value="1"/>
</dbReference>
<feature type="region of interest" description="Disordered" evidence="2">
    <location>
        <begin position="1"/>
        <end position="29"/>
    </location>
</feature>
<dbReference type="InterPro" id="IPR050703">
    <property type="entry name" value="Flavin_MAO"/>
</dbReference>
<comment type="similarity">
    <text evidence="1">Belongs to the flavin monoamine oxidase family.</text>
</comment>